<keyword evidence="3" id="KW-1185">Reference proteome</keyword>
<dbReference type="Proteomes" id="UP000799429">
    <property type="component" value="Unassembled WGS sequence"/>
</dbReference>
<evidence type="ECO:0000313" key="2">
    <source>
        <dbReference type="EMBL" id="KAF2834589.1"/>
    </source>
</evidence>
<feature type="region of interest" description="Disordered" evidence="1">
    <location>
        <begin position="1"/>
        <end position="148"/>
    </location>
</feature>
<feature type="compositionally biased region" description="Basic and acidic residues" evidence="1">
    <location>
        <begin position="95"/>
        <end position="104"/>
    </location>
</feature>
<reference evidence="2" key="1">
    <citation type="journal article" date="2020" name="Stud. Mycol.">
        <title>101 Dothideomycetes genomes: a test case for predicting lifestyles and emergence of pathogens.</title>
        <authorList>
            <person name="Haridas S."/>
            <person name="Albert R."/>
            <person name="Binder M."/>
            <person name="Bloem J."/>
            <person name="Labutti K."/>
            <person name="Salamov A."/>
            <person name="Andreopoulos B."/>
            <person name="Baker S."/>
            <person name="Barry K."/>
            <person name="Bills G."/>
            <person name="Bluhm B."/>
            <person name="Cannon C."/>
            <person name="Castanera R."/>
            <person name="Culley D."/>
            <person name="Daum C."/>
            <person name="Ezra D."/>
            <person name="Gonzalez J."/>
            <person name="Henrissat B."/>
            <person name="Kuo A."/>
            <person name="Liang C."/>
            <person name="Lipzen A."/>
            <person name="Lutzoni F."/>
            <person name="Magnuson J."/>
            <person name="Mondo S."/>
            <person name="Nolan M."/>
            <person name="Ohm R."/>
            <person name="Pangilinan J."/>
            <person name="Park H.-J."/>
            <person name="Ramirez L."/>
            <person name="Alfaro M."/>
            <person name="Sun H."/>
            <person name="Tritt A."/>
            <person name="Yoshinaga Y."/>
            <person name="Zwiers L.-H."/>
            <person name="Turgeon B."/>
            <person name="Goodwin S."/>
            <person name="Spatafora J."/>
            <person name="Crous P."/>
            <person name="Grigoriev I."/>
        </authorList>
    </citation>
    <scope>NUCLEOTIDE SEQUENCE</scope>
    <source>
        <strain evidence="2">CBS 101060</strain>
    </source>
</reference>
<feature type="compositionally biased region" description="Polar residues" evidence="1">
    <location>
        <begin position="110"/>
        <end position="128"/>
    </location>
</feature>
<accession>A0A9P4S1U7</accession>
<protein>
    <submittedName>
        <fullName evidence="2">Uncharacterized protein</fullName>
    </submittedName>
</protein>
<proteinExistence type="predicted"/>
<gene>
    <name evidence="2" type="ORF">M501DRAFT_511876</name>
</gene>
<feature type="compositionally biased region" description="Basic and acidic residues" evidence="1">
    <location>
        <begin position="52"/>
        <end position="64"/>
    </location>
</feature>
<name>A0A9P4S1U7_9PEZI</name>
<comment type="caution">
    <text evidence="2">The sequence shown here is derived from an EMBL/GenBank/DDBJ whole genome shotgun (WGS) entry which is preliminary data.</text>
</comment>
<organism evidence="2 3">
    <name type="scientific">Patellaria atrata CBS 101060</name>
    <dbReference type="NCBI Taxonomy" id="1346257"/>
    <lineage>
        <taxon>Eukaryota</taxon>
        <taxon>Fungi</taxon>
        <taxon>Dikarya</taxon>
        <taxon>Ascomycota</taxon>
        <taxon>Pezizomycotina</taxon>
        <taxon>Dothideomycetes</taxon>
        <taxon>Dothideomycetes incertae sedis</taxon>
        <taxon>Patellariales</taxon>
        <taxon>Patellariaceae</taxon>
        <taxon>Patellaria</taxon>
    </lineage>
</organism>
<feature type="compositionally biased region" description="Low complexity" evidence="1">
    <location>
        <begin position="137"/>
        <end position="148"/>
    </location>
</feature>
<sequence length="148" mass="16000">MEPIASETADQSAEVERGYQAVESQPQVENEQRGNGADVTPDEQPPITTHGSEADETKQSESEQHLPPQHPETEEGGRRTPTLAYPLQELGELSMAERGEHSSGEETLIDDSSSVRTRAYDSSSSAQTLVDDDSTTDDASSFVDDGFS</sequence>
<evidence type="ECO:0000256" key="1">
    <source>
        <dbReference type="SAM" id="MobiDB-lite"/>
    </source>
</evidence>
<evidence type="ECO:0000313" key="3">
    <source>
        <dbReference type="Proteomes" id="UP000799429"/>
    </source>
</evidence>
<dbReference type="EMBL" id="MU006116">
    <property type="protein sequence ID" value="KAF2834589.1"/>
    <property type="molecule type" value="Genomic_DNA"/>
</dbReference>
<dbReference type="AlphaFoldDB" id="A0A9P4S1U7"/>